<evidence type="ECO:0000313" key="2">
    <source>
        <dbReference type="EMBL" id="SMR01411.1"/>
    </source>
</evidence>
<dbReference type="EMBL" id="LT853885">
    <property type="protein sequence ID" value="SMR04608.1"/>
    <property type="molecule type" value="Genomic_DNA"/>
</dbReference>
<dbReference type="Proteomes" id="UP000195953">
    <property type="component" value="Chromosome 1"/>
</dbReference>
<protein>
    <submittedName>
        <fullName evidence="2">Uncharacterized protein</fullName>
    </submittedName>
</protein>
<accession>A0A1Y6HFT0</accession>
<proteinExistence type="predicted"/>
<name>A0A1Y6HFT0_9XANT</name>
<feature type="region of interest" description="Disordered" evidence="1">
    <location>
        <begin position="1"/>
        <end position="37"/>
    </location>
</feature>
<sequence>MTSSHHGPYDQGYTRTTMVGTEGCKPARASQSQKPYLSPDWSLQLDSMKSESLVIADQHCCGEYVPGPCTHRPSHHGSLLHQKQVA</sequence>
<organism evidence="2 4">
    <name type="scientific">Xanthomonas fragariae</name>
    <dbReference type="NCBI Taxonomy" id="48664"/>
    <lineage>
        <taxon>Bacteria</taxon>
        <taxon>Pseudomonadati</taxon>
        <taxon>Pseudomonadota</taxon>
        <taxon>Gammaproteobacteria</taxon>
        <taxon>Lysobacterales</taxon>
        <taxon>Lysobacteraceae</taxon>
        <taxon>Xanthomonas</taxon>
    </lineage>
</organism>
<dbReference type="AlphaFoldDB" id="A0A1Y6HFT0"/>
<evidence type="ECO:0000256" key="1">
    <source>
        <dbReference type="SAM" id="MobiDB-lite"/>
    </source>
</evidence>
<reference evidence="2 4" key="1">
    <citation type="submission" date="2017-05" db="EMBL/GenBank/DDBJ databases">
        <authorList>
            <person name="Song R."/>
            <person name="Chenine A.L."/>
            <person name="Ruprecht R.M."/>
        </authorList>
    </citation>
    <scope>NUCLEOTIDE SEQUENCE [LARGE SCALE GENOMIC DNA]</scope>
    <source>
        <strain evidence="2">PD5205</strain>
    </source>
</reference>
<gene>
    <name evidence="2" type="ORF">PD5205_00087</name>
    <name evidence="3" type="ORF">PD5205_03332</name>
</gene>
<evidence type="ECO:0000313" key="4">
    <source>
        <dbReference type="Proteomes" id="UP000195953"/>
    </source>
</evidence>
<dbReference type="EMBL" id="LT853885">
    <property type="protein sequence ID" value="SMR01411.1"/>
    <property type="molecule type" value="Genomic_DNA"/>
</dbReference>
<evidence type="ECO:0000313" key="3">
    <source>
        <dbReference type="EMBL" id="SMR04608.1"/>
    </source>
</evidence>